<organism evidence="14 15">
    <name type="scientific">Brytella acorum</name>
    <dbReference type="NCBI Taxonomy" id="2959299"/>
    <lineage>
        <taxon>Bacteria</taxon>
        <taxon>Pseudomonadati</taxon>
        <taxon>Pseudomonadota</taxon>
        <taxon>Alphaproteobacteria</taxon>
        <taxon>Acetobacterales</taxon>
        <taxon>Acetobacteraceae</taxon>
        <taxon>Brytella</taxon>
    </lineage>
</organism>
<dbReference type="PRINTS" id="PR00990">
    <property type="entry name" value="RIBOKINASE"/>
</dbReference>
<evidence type="ECO:0000256" key="5">
    <source>
        <dbReference type="ARBA" id="ARBA00022723"/>
    </source>
</evidence>
<proteinExistence type="inferred from homology"/>
<evidence type="ECO:0000256" key="3">
    <source>
        <dbReference type="ARBA" id="ARBA00016943"/>
    </source>
</evidence>
<feature type="binding site" evidence="12">
    <location>
        <begin position="14"/>
        <end position="16"/>
    </location>
    <ligand>
        <name>substrate</name>
    </ligand>
</feature>
<sequence length="312" mass="31795">MSASPLILSFGSVNIDVTARPHRLPRPGETVHADGYTIGLGGKGSNQAAACARLAQDLGLRAALVGRIGNDAFGTLAREKLETFGVLLDALHQDPENPTGLALIGVDDSGENCITVAGGANMAVGDADIERAASLFRAARVLMLQLEIPMDSVIAAAAKARASGGLVLMDPAPAPSEGLPAALWELVDVITPNESETCALTGINPRDKAEAAQAAEHLVERGARMAVVKMGGRGVWWQDGADGGFIAPFAVNAIDTVAAGDCFNAGLATALARGETLEQSARIAAACGALAVTKRGAADAAPFWTEVAALLG</sequence>
<keyword evidence="7 12" id="KW-0418">Kinase</keyword>
<dbReference type="InterPro" id="IPR011877">
    <property type="entry name" value="Ribokinase"/>
</dbReference>
<dbReference type="GO" id="GO:0019303">
    <property type="term" value="P:D-ribose catabolic process"/>
    <property type="evidence" value="ECO:0007669"/>
    <property type="project" value="UniProtKB-UniRule"/>
</dbReference>
<keyword evidence="11 12" id="KW-0119">Carbohydrate metabolism</keyword>
<dbReference type="PANTHER" id="PTHR10584">
    <property type="entry name" value="SUGAR KINASE"/>
    <property type="match status" value="1"/>
</dbReference>
<comment type="caution">
    <text evidence="12">Lacks conserved residue(s) required for the propagation of feature annotation.</text>
</comment>
<dbReference type="AlphaFoldDB" id="A0AA35UHI9"/>
<feature type="binding site" evidence="12">
    <location>
        <position position="296"/>
    </location>
    <ligand>
        <name>K(+)</name>
        <dbReference type="ChEBI" id="CHEBI:29103"/>
    </ligand>
</feature>
<comment type="activity regulation">
    <text evidence="12">Activated by a monovalent cation that binds near, but not in, the active site. The most likely occupant of the site in vivo is potassium. Ion binding induces a conformational change that may alter substrate affinity.</text>
</comment>
<comment type="similarity">
    <text evidence="12">Belongs to the carbohydrate kinase PfkB family. Ribokinase subfamily.</text>
</comment>
<evidence type="ECO:0000256" key="8">
    <source>
        <dbReference type="ARBA" id="ARBA00022840"/>
    </source>
</evidence>
<keyword evidence="8 12" id="KW-0067">ATP-binding</keyword>
<evidence type="ECO:0000256" key="1">
    <source>
        <dbReference type="ARBA" id="ARBA00005380"/>
    </source>
</evidence>
<evidence type="ECO:0000256" key="11">
    <source>
        <dbReference type="ARBA" id="ARBA00023277"/>
    </source>
</evidence>
<evidence type="ECO:0000259" key="13">
    <source>
        <dbReference type="Pfam" id="PF00294"/>
    </source>
</evidence>
<dbReference type="PROSITE" id="PS00584">
    <property type="entry name" value="PFKB_KINASES_2"/>
    <property type="match status" value="1"/>
</dbReference>
<feature type="binding site" evidence="12">
    <location>
        <position position="257"/>
    </location>
    <ligand>
        <name>K(+)</name>
        <dbReference type="ChEBI" id="CHEBI:29103"/>
    </ligand>
</feature>
<name>A0AA35UHI9_9PROT</name>
<keyword evidence="9 12" id="KW-0460">Magnesium</keyword>
<dbReference type="SUPFAM" id="SSF53613">
    <property type="entry name" value="Ribokinase-like"/>
    <property type="match status" value="1"/>
</dbReference>
<feature type="binding site" evidence="12">
    <location>
        <begin position="260"/>
        <end position="261"/>
    </location>
    <ligand>
        <name>ATP</name>
        <dbReference type="ChEBI" id="CHEBI:30616"/>
    </ligand>
</feature>
<feature type="binding site" evidence="12">
    <location>
        <position position="193"/>
    </location>
    <ligand>
        <name>ATP</name>
        <dbReference type="ChEBI" id="CHEBI:30616"/>
    </ligand>
</feature>
<comment type="subcellular location">
    <subcellularLocation>
        <location evidence="12">Cytoplasm</location>
    </subcellularLocation>
</comment>
<dbReference type="InterPro" id="IPR002173">
    <property type="entry name" value="Carboh/pur_kinase_PfkB_CS"/>
</dbReference>
<dbReference type="PANTHER" id="PTHR10584:SF166">
    <property type="entry name" value="RIBOKINASE"/>
    <property type="match status" value="1"/>
</dbReference>
<dbReference type="Gene3D" id="3.40.1190.20">
    <property type="match status" value="1"/>
</dbReference>
<dbReference type="RefSeq" id="WP_289842002.1">
    <property type="nucleotide sequence ID" value="NZ_CATKSH010000004.1"/>
</dbReference>
<evidence type="ECO:0000256" key="10">
    <source>
        <dbReference type="ARBA" id="ARBA00022958"/>
    </source>
</evidence>
<feature type="binding site" evidence="12">
    <location>
        <begin position="42"/>
        <end position="46"/>
    </location>
    <ligand>
        <name>substrate</name>
    </ligand>
</feature>
<comment type="cofactor">
    <cofactor evidence="12">
        <name>Mg(2+)</name>
        <dbReference type="ChEBI" id="CHEBI:18420"/>
    </cofactor>
    <text evidence="12">Requires a divalent cation, most likely magnesium in vivo, as an electrophilic catalyst to aid phosphoryl group transfer. It is the chelate of the metal and the nucleotide that is the actual substrate.</text>
</comment>
<dbReference type="InterPro" id="IPR029056">
    <property type="entry name" value="Ribokinase-like"/>
</dbReference>
<feature type="active site" description="Proton acceptor" evidence="12">
    <location>
        <position position="261"/>
    </location>
</feature>
<keyword evidence="12" id="KW-0963">Cytoplasm</keyword>
<evidence type="ECO:0000313" key="14">
    <source>
        <dbReference type="EMBL" id="CAI9120220.1"/>
    </source>
</evidence>
<accession>A0AA35UHI9</accession>
<protein>
    <recommendedName>
        <fullName evidence="3 12">Ribokinase</fullName>
        <shortName evidence="12">RK</shortName>
        <ecNumber evidence="2 12">2.7.1.15</ecNumber>
    </recommendedName>
</protein>
<dbReference type="GO" id="GO:0046872">
    <property type="term" value="F:metal ion binding"/>
    <property type="evidence" value="ECO:0007669"/>
    <property type="project" value="UniProtKB-KW"/>
</dbReference>
<dbReference type="EC" id="2.7.1.15" evidence="2 12"/>
<evidence type="ECO:0000256" key="2">
    <source>
        <dbReference type="ARBA" id="ARBA00012035"/>
    </source>
</evidence>
<keyword evidence="4 12" id="KW-0808">Transferase</keyword>
<reference evidence="14" key="1">
    <citation type="submission" date="2023-03" db="EMBL/GenBank/DDBJ databases">
        <authorList>
            <person name="Cleenwerck I."/>
        </authorList>
    </citation>
    <scope>NUCLEOTIDE SEQUENCE</scope>
    <source>
        <strain evidence="14">LMG 32879</strain>
    </source>
</reference>
<feature type="binding site" evidence="12">
    <location>
        <position position="147"/>
    </location>
    <ligand>
        <name>substrate</name>
    </ligand>
</feature>
<dbReference type="Proteomes" id="UP001176960">
    <property type="component" value="Unassembled WGS sequence"/>
</dbReference>
<evidence type="ECO:0000256" key="4">
    <source>
        <dbReference type="ARBA" id="ARBA00022679"/>
    </source>
</evidence>
<dbReference type="InterPro" id="IPR011611">
    <property type="entry name" value="PfkB_dom"/>
</dbReference>
<evidence type="ECO:0000313" key="15">
    <source>
        <dbReference type="Proteomes" id="UP001176960"/>
    </source>
</evidence>
<evidence type="ECO:0000256" key="9">
    <source>
        <dbReference type="ARBA" id="ARBA00022842"/>
    </source>
</evidence>
<dbReference type="Pfam" id="PF00294">
    <property type="entry name" value="PfkB"/>
    <property type="match status" value="1"/>
</dbReference>
<feature type="domain" description="Carbohydrate kinase PfkB" evidence="13">
    <location>
        <begin position="6"/>
        <end position="302"/>
    </location>
</feature>
<evidence type="ECO:0000256" key="7">
    <source>
        <dbReference type="ARBA" id="ARBA00022777"/>
    </source>
</evidence>
<feature type="binding site" evidence="12">
    <location>
        <position position="294"/>
    </location>
    <ligand>
        <name>K(+)</name>
        <dbReference type="ChEBI" id="CHEBI:29103"/>
    </ligand>
</feature>
<dbReference type="EMBL" id="CATKSH010000004">
    <property type="protein sequence ID" value="CAI9120220.1"/>
    <property type="molecule type" value="Genomic_DNA"/>
</dbReference>
<keyword evidence="10 12" id="KW-0630">Potassium</keyword>
<keyword evidence="15" id="KW-1185">Reference proteome</keyword>
<dbReference type="GO" id="GO:0004747">
    <property type="term" value="F:ribokinase activity"/>
    <property type="evidence" value="ECO:0007669"/>
    <property type="project" value="UniProtKB-UniRule"/>
</dbReference>
<dbReference type="GO" id="GO:0005524">
    <property type="term" value="F:ATP binding"/>
    <property type="evidence" value="ECO:0007669"/>
    <property type="project" value="UniProtKB-UniRule"/>
</dbReference>
<comment type="function">
    <text evidence="12">Catalyzes the phosphorylation of ribose at O-5 in a reaction requiring ATP and magnesium. The resulting D-ribose-5-phosphate can then be used either for sythesis of nucleotides, histidine, and tryptophan, or as a component of the pentose phosphate pathway.</text>
</comment>
<keyword evidence="6 12" id="KW-0547">Nucleotide-binding</keyword>
<feature type="binding site" evidence="12">
    <location>
        <position position="255"/>
    </location>
    <ligand>
        <name>K(+)</name>
        <dbReference type="ChEBI" id="CHEBI:29103"/>
    </ligand>
</feature>
<feature type="binding site" evidence="12">
    <location>
        <position position="291"/>
    </location>
    <ligand>
        <name>K(+)</name>
        <dbReference type="ChEBI" id="CHEBI:29103"/>
    </ligand>
</feature>
<gene>
    <name evidence="12" type="primary">rbsK</name>
    <name evidence="14" type="ORF">LMG32879_001050</name>
</gene>
<keyword evidence="5 12" id="KW-0479">Metal-binding</keyword>
<comment type="subunit">
    <text evidence="12">Homodimer.</text>
</comment>
<comment type="caution">
    <text evidence="14">The sequence shown here is derived from an EMBL/GenBank/DDBJ whole genome shotgun (WGS) entry which is preliminary data.</text>
</comment>
<evidence type="ECO:0000256" key="12">
    <source>
        <dbReference type="HAMAP-Rule" id="MF_01987"/>
    </source>
</evidence>
<comment type="pathway">
    <text evidence="12">Carbohydrate metabolism; D-ribose degradation; D-ribose 5-phosphate from beta-D-ribopyranose: step 2/2.</text>
</comment>
<feature type="binding site" evidence="12">
    <location>
        <begin position="229"/>
        <end position="234"/>
    </location>
    <ligand>
        <name>ATP</name>
        <dbReference type="ChEBI" id="CHEBI:30616"/>
    </ligand>
</feature>
<comment type="catalytic activity">
    <reaction evidence="12">
        <text>D-ribose + ATP = D-ribose 5-phosphate + ADP + H(+)</text>
        <dbReference type="Rhea" id="RHEA:13697"/>
        <dbReference type="ChEBI" id="CHEBI:15378"/>
        <dbReference type="ChEBI" id="CHEBI:30616"/>
        <dbReference type="ChEBI" id="CHEBI:47013"/>
        <dbReference type="ChEBI" id="CHEBI:78346"/>
        <dbReference type="ChEBI" id="CHEBI:456216"/>
        <dbReference type="EC" id="2.7.1.15"/>
    </reaction>
</comment>
<evidence type="ECO:0000256" key="6">
    <source>
        <dbReference type="ARBA" id="ARBA00022741"/>
    </source>
</evidence>
<feature type="binding site" evidence="12">
    <location>
        <position position="261"/>
    </location>
    <ligand>
        <name>substrate</name>
    </ligand>
</feature>
<dbReference type="GO" id="GO:0005737">
    <property type="term" value="C:cytoplasm"/>
    <property type="evidence" value="ECO:0007669"/>
    <property type="project" value="UniProtKB-SubCell"/>
</dbReference>
<dbReference type="InterPro" id="IPR002139">
    <property type="entry name" value="Ribo/fructo_kinase"/>
</dbReference>
<dbReference type="HAMAP" id="MF_01987">
    <property type="entry name" value="Ribokinase"/>
    <property type="match status" value="1"/>
</dbReference>
<dbReference type="CDD" id="cd01174">
    <property type="entry name" value="ribokinase"/>
    <property type="match status" value="1"/>
</dbReference>
<comment type="similarity">
    <text evidence="1">Belongs to the carbohydrate kinase pfkB family.</text>
</comment>